<accession>A0ABT8E300</accession>
<name>A0ABT8E300_9BACL</name>
<dbReference type="PANTHER" id="PTHR33798:SF5">
    <property type="entry name" value="FLAVIN REDUCTASE LIKE DOMAIN-CONTAINING PROTEIN"/>
    <property type="match status" value="1"/>
</dbReference>
<dbReference type="Gene3D" id="2.30.110.10">
    <property type="entry name" value="Electron Transport, Fmn-binding Protein, Chain A"/>
    <property type="match status" value="1"/>
</dbReference>
<keyword evidence="7" id="KW-1185">Reference proteome</keyword>
<evidence type="ECO:0000256" key="4">
    <source>
        <dbReference type="ARBA" id="ARBA00038054"/>
    </source>
</evidence>
<dbReference type="InterPro" id="IPR002563">
    <property type="entry name" value="Flavin_Rdtase-like_dom"/>
</dbReference>
<dbReference type="EC" id="1.5.1.-" evidence="6"/>
<sequence>MKAIDPKRLSAKENYKFLTGSIIPRPVAFVTSTTREGILNAAPFSYFNIVSSSPPLISVSVQRVNGQLKDTARNVMDAGEFVVHISDENYIESINQTAASLPPDESEVELAGLTPIKSTKVAVPGLKEASIRLECLLEQAIPLGGNSENPVCDLLIGEVVCYHIKEDLYNEGRIDAAGLKPVSRLAGSSYSKLGEIFTLERPK</sequence>
<comment type="cofactor">
    <cofactor evidence="1">
        <name>FMN</name>
        <dbReference type="ChEBI" id="CHEBI:58210"/>
    </cofactor>
</comment>
<dbReference type="Proteomes" id="UP001168694">
    <property type="component" value="Unassembled WGS sequence"/>
</dbReference>
<feature type="domain" description="Flavin reductase like" evidence="5">
    <location>
        <begin position="20"/>
        <end position="176"/>
    </location>
</feature>
<dbReference type="SUPFAM" id="SSF50475">
    <property type="entry name" value="FMN-binding split barrel"/>
    <property type="match status" value="1"/>
</dbReference>
<evidence type="ECO:0000256" key="2">
    <source>
        <dbReference type="ARBA" id="ARBA00022630"/>
    </source>
</evidence>
<dbReference type="PANTHER" id="PTHR33798">
    <property type="entry name" value="FLAVOPROTEIN OXYGENASE"/>
    <property type="match status" value="1"/>
</dbReference>
<dbReference type="InterPro" id="IPR012349">
    <property type="entry name" value="Split_barrel_FMN-bd"/>
</dbReference>
<dbReference type="SMART" id="SM00903">
    <property type="entry name" value="Flavin_Reduct"/>
    <property type="match status" value="1"/>
</dbReference>
<protein>
    <submittedName>
        <fullName evidence="6">Flavin reductase family protein</fullName>
        <ecNumber evidence="6">1.5.1.-</ecNumber>
    </submittedName>
</protein>
<evidence type="ECO:0000313" key="6">
    <source>
        <dbReference type="EMBL" id="MDN4072268.1"/>
    </source>
</evidence>
<comment type="similarity">
    <text evidence="4">Belongs to the flavoredoxin family.</text>
</comment>
<gene>
    <name evidence="6" type="ORF">QYF49_04390</name>
</gene>
<keyword evidence="3" id="KW-0288">FMN</keyword>
<dbReference type="EMBL" id="JAUHLN010000001">
    <property type="protein sequence ID" value="MDN4072268.1"/>
    <property type="molecule type" value="Genomic_DNA"/>
</dbReference>
<reference evidence="6" key="1">
    <citation type="submission" date="2023-06" db="EMBL/GenBank/DDBJ databases">
        <title>Draft Genome Sequences of Representative Paenibacillus Polymyxa, Bacillus cereus, Fictibacillus sp., and Brevibacillus agri Strains Isolated from Amazonian Dark Earth.</title>
        <authorList>
            <person name="Pellegrinetti T.A."/>
            <person name="Cunha I.C.M."/>
            <person name="Chaves M.G."/>
            <person name="Freitas A.S."/>
            <person name="Silva A.V.R."/>
            <person name="Tsai S.M."/>
            <person name="Mendes L.W."/>
        </authorList>
    </citation>
    <scope>NUCLEOTIDE SEQUENCE</scope>
    <source>
        <strain evidence="6">CENA-BCM004</strain>
    </source>
</reference>
<evidence type="ECO:0000313" key="7">
    <source>
        <dbReference type="Proteomes" id="UP001168694"/>
    </source>
</evidence>
<dbReference type="GO" id="GO:0016491">
    <property type="term" value="F:oxidoreductase activity"/>
    <property type="evidence" value="ECO:0007669"/>
    <property type="project" value="UniProtKB-KW"/>
</dbReference>
<evidence type="ECO:0000256" key="1">
    <source>
        <dbReference type="ARBA" id="ARBA00001917"/>
    </source>
</evidence>
<dbReference type="RefSeq" id="WP_290398393.1">
    <property type="nucleotide sequence ID" value="NZ_JAUHLN010000001.1"/>
</dbReference>
<dbReference type="Pfam" id="PF01613">
    <property type="entry name" value="Flavin_Reduct"/>
    <property type="match status" value="1"/>
</dbReference>
<comment type="caution">
    <text evidence="6">The sequence shown here is derived from an EMBL/GenBank/DDBJ whole genome shotgun (WGS) entry which is preliminary data.</text>
</comment>
<evidence type="ECO:0000259" key="5">
    <source>
        <dbReference type="SMART" id="SM00903"/>
    </source>
</evidence>
<keyword evidence="2" id="KW-0285">Flavoprotein</keyword>
<organism evidence="6 7">
    <name type="scientific">Fictibacillus terranigra</name>
    <dbReference type="NCBI Taxonomy" id="3058424"/>
    <lineage>
        <taxon>Bacteria</taxon>
        <taxon>Bacillati</taxon>
        <taxon>Bacillota</taxon>
        <taxon>Bacilli</taxon>
        <taxon>Bacillales</taxon>
        <taxon>Fictibacillaceae</taxon>
        <taxon>Fictibacillus</taxon>
    </lineage>
</organism>
<proteinExistence type="inferred from homology"/>
<keyword evidence="6" id="KW-0560">Oxidoreductase</keyword>
<evidence type="ECO:0000256" key="3">
    <source>
        <dbReference type="ARBA" id="ARBA00022643"/>
    </source>
</evidence>